<gene>
    <name evidence="2" type="ORF">FW778_19675</name>
</gene>
<dbReference type="InterPro" id="IPR008928">
    <property type="entry name" value="6-hairpin_glycosidase_sf"/>
</dbReference>
<sequence length="101" mass="11741">MWFRHGKQKMKGHGMAMFWVTGNTSYLIMGEKSLVRLAKLAGETEMAARRQVFIDKAVQAMRTYMWDEHAVTFLSVKKETMEKIPVANNWQLDSTCSWSSY</sequence>
<dbReference type="InterPro" id="IPR054491">
    <property type="entry name" value="MGH1-like_GH"/>
</dbReference>
<evidence type="ECO:0000313" key="3">
    <source>
        <dbReference type="Proteomes" id="UP000326903"/>
    </source>
</evidence>
<reference evidence="2 3" key="1">
    <citation type="submission" date="2019-09" db="EMBL/GenBank/DDBJ databases">
        <title>Draft genome sequence of Ginsengibacter sp. BR5-29.</title>
        <authorList>
            <person name="Im W.-T."/>
        </authorList>
    </citation>
    <scope>NUCLEOTIDE SEQUENCE [LARGE SCALE GENOMIC DNA]</scope>
    <source>
        <strain evidence="2 3">BR5-29</strain>
    </source>
</reference>
<dbReference type="InterPro" id="IPR012341">
    <property type="entry name" value="6hp_glycosidase-like_sf"/>
</dbReference>
<dbReference type="EMBL" id="VYQF01000009">
    <property type="protein sequence ID" value="KAA9036109.1"/>
    <property type="molecule type" value="Genomic_DNA"/>
</dbReference>
<evidence type="ECO:0000313" key="2">
    <source>
        <dbReference type="EMBL" id="KAA9036109.1"/>
    </source>
</evidence>
<dbReference type="SUPFAM" id="SSF48208">
    <property type="entry name" value="Six-hairpin glycosidases"/>
    <property type="match status" value="1"/>
</dbReference>
<dbReference type="AlphaFoldDB" id="A0A5J5IBF1"/>
<comment type="caution">
    <text evidence="2">The sequence shown here is derived from an EMBL/GenBank/DDBJ whole genome shotgun (WGS) entry which is preliminary data.</text>
</comment>
<accession>A0A5J5IBF1</accession>
<keyword evidence="3" id="KW-1185">Reference proteome</keyword>
<dbReference type="GO" id="GO:0005975">
    <property type="term" value="P:carbohydrate metabolic process"/>
    <property type="evidence" value="ECO:0007669"/>
    <property type="project" value="InterPro"/>
</dbReference>
<dbReference type="Proteomes" id="UP000326903">
    <property type="component" value="Unassembled WGS sequence"/>
</dbReference>
<evidence type="ECO:0000259" key="1">
    <source>
        <dbReference type="Pfam" id="PF22422"/>
    </source>
</evidence>
<proteinExistence type="predicted"/>
<name>A0A5J5IBF1_9BACT</name>
<dbReference type="RefSeq" id="WP_150416576.1">
    <property type="nucleotide sequence ID" value="NZ_VYQF01000009.1"/>
</dbReference>
<organism evidence="2 3">
    <name type="scientific">Ginsengibacter hankyongi</name>
    <dbReference type="NCBI Taxonomy" id="2607284"/>
    <lineage>
        <taxon>Bacteria</taxon>
        <taxon>Pseudomonadati</taxon>
        <taxon>Bacteroidota</taxon>
        <taxon>Chitinophagia</taxon>
        <taxon>Chitinophagales</taxon>
        <taxon>Chitinophagaceae</taxon>
        <taxon>Ginsengibacter</taxon>
    </lineage>
</organism>
<dbReference type="Pfam" id="PF22422">
    <property type="entry name" value="MGH1-like_GH"/>
    <property type="match status" value="1"/>
</dbReference>
<dbReference type="Gene3D" id="1.50.10.10">
    <property type="match status" value="1"/>
</dbReference>
<feature type="domain" description="Mannosylglycerate hydrolase MGH1-like glycoside hydrolase" evidence="1">
    <location>
        <begin position="9"/>
        <end position="87"/>
    </location>
</feature>
<protein>
    <recommendedName>
        <fullName evidence="1">Mannosylglycerate hydrolase MGH1-like glycoside hydrolase domain-containing protein</fullName>
    </recommendedName>
</protein>